<evidence type="ECO:0000259" key="1">
    <source>
        <dbReference type="PROSITE" id="PS51085"/>
    </source>
</evidence>
<dbReference type="Gene3D" id="2.40.30.10">
    <property type="entry name" value="Translation factors"/>
    <property type="match status" value="1"/>
</dbReference>
<dbReference type="SUPFAM" id="SSF54292">
    <property type="entry name" value="2Fe-2S ferredoxin-like"/>
    <property type="match status" value="1"/>
</dbReference>
<dbReference type="Pfam" id="PF00175">
    <property type="entry name" value="NAD_binding_1"/>
    <property type="match status" value="1"/>
</dbReference>
<dbReference type="Gene3D" id="3.40.50.80">
    <property type="entry name" value="Nucleotide-binding domain of ferredoxin-NADP reductase (FNR) module"/>
    <property type="match status" value="1"/>
</dbReference>
<dbReference type="SUPFAM" id="SSF50800">
    <property type="entry name" value="PK beta-barrel domain-like"/>
    <property type="match status" value="1"/>
</dbReference>
<gene>
    <name evidence="4" type="ORF">TMPK1_18890</name>
</gene>
<dbReference type="GO" id="GO:0051536">
    <property type="term" value="F:iron-sulfur cluster binding"/>
    <property type="evidence" value="ECO:0007669"/>
    <property type="project" value="InterPro"/>
</dbReference>
<dbReference type="PANTHER" id="PTHR30212:SF2">
    <property type="entry name" value="PROTEIN YIIM"/>
    <property type="match status" value="1"/>
</dbReference>
<dbReference type="PANTHER" id="PTHR30212">
    <property type="entry name" value="PROTEIN YIIM"/>
    <property type="match status" value="1"/>
</dbReference>
<dbReference type="Pfam" id="PF03473">
    <property type="entry name" value="MOSC"/>
    <property type="match status" value="1"/>
</dbReference>
<dbReference type="GO" id="GO:0016491">
    <property type="term" value="F:oxidoreductase activity"/>
    <property type="evidence" value="ECO:0007669"/>
    <property type="project" value="InterPro"/>
</dbReference>
<name>A0A8S8XC50_9PROT</name>
<reference evidence="4" key="1">
    <citation type="submission" date="2021-02" db="EMBL/GenBank/DDBJ databases">
        <title>Genome sequence of Rhodospirillales sp. strain TMPK1 isolated from soil.</title>
        <authorList>
            <person name="Nakai R."/>
            <person name="Kusada H."/>
            <person name="Tamaki H."/>
        </authorList>
    </citation>
    <scope>NUCLEOTIDE SEQUENCE</scope>
    <source>
        <strain evidence="4">TMPK1</strain>
    </source>
</reference>
<organism evidence="4 5">
    <name type="scientific">Roseiterribacter gracilis</name>
    <dbReference type="NCBI Taxonomy" id="2812848"/>
    <lineage>
        <taxon>Bacteria</taxon>
        <taxon>Pseudomonadati</taxon>
        <taxon>Pseudomonadota</taxon>
        <taxon>Alphaproteobacteria</taxon>
        <taxon>Rhodospirillales</taxon>
        <taxon>Roseiterribacteraceae</taxon>
        <taxon>Roseiterribacter</taxon>
    </lineage>
</organism>
<dbReference type="GO" id="GO:0030170">
    <property type="term" value="F:pyridoxal phosphate binding"/>
    <property type="evidence" value="ECO:0007669"/>
    <property type="project" value="InterPro"/>
</dbReference>
<dbReference type="InterPro" id="IPR039261">
    <property type="entry name" value="FNR_nucleotide-bd"/>
</dbReference>
<dbReference type="InterPro" id="IPR005302">
    <property type="entry name" value="MoCF_Sase_C"/>
</dbReference>
<dbReference type="RefSeq" id="WP_420242755.1">
    <property type="nucleotide sequence ID" value="NZ_BOPV01000001.1"/>
</dbReference>
<dbReference type="GO" id="GO:0030151">
    <property type="term" value="F:molybdenum ion binding"/>
    <property type="evidence" value="ECO:0007669"/>
    <property type="project" value="InterPro"/>
</dbReference>
<keyword evidence="5" id="KW-1185">Reference proteome</keyword>
<dbReference type="Pfam" id="PF00111">
    <property type="entry name" value="Fer2"/>
    <property type="match status" value="1"/>
</dbReference>
<dbReference type="CDD" id="cd00207">
    <property type="entry name" value="fer2"/>
    <property type="match status" value="1"/>
</dbReference>
<dbReference type="InterPro" id="IPR001709">
    <property type="entry name" value="Flavoprot_Pyr_Nucl_cyt_Rdtase"/>
</dbReference>
<feature type="domain" description="2Fe-2S ferredoxin-type" evidence="1">
    <location>
        <begin position="473"/>
        <end position="551"/>
    </location>
</feature>
<dbReference type="Gene3D" id="3.10.20.30">
    <property type="match status" value="1"/>
</dbReference>
<dbReference type="PROSITE" id="PS51085">
    <property type="entry name" value="2FE2S_FER_2"/>
    <property type="match status" value="1"/>
</dbReference>
<dbReference type="InterPro" id="IPR012675">
    <property type="entry name" value="Beta-grasp_dom_sf"/>
</dbReference>
<dbReference type="PROSITE" id="PS51340">
    <property type="entry name" value="MOSC"/>
    <property type="match status" value="1"/>
</dbReference>
<evidence type="ECO:0000259" key="3">
    <source>
        <dbReference type="PROSITE" id="PS51384"/>
    </source>
</evidence>
<dbReference type="Gene3D" id="2.40.33.20">
    <property type="entry name" value="PK beta-barrel domain-like"/>
    <property type="match status" value="1"/>
</dbReference>
<dbReference type="InterPro" id="IPR036010">
    <property type="entry name" value="2Fe-2S_ferredoxin-like_sf"/>
</dbReference>
<dbReference type="CDD" id="cd06184">
    <property type="entry name" value="flavohem_like_fad_nad_binding"/>
    <property type="match status" value="1"/>
</dbReference>
<dbReference type="InterPro" id="IPR052353">
    <property type="entry name" value="Benzoxazolinone_Detox_Enz"/>
</dbReference>
<evidence type="ECO:0000313" key="4">
    <source>
        <dbReference type="EMBL" id="GIL39652.1"/>
    </source>
</evidence>
<dbReference type="InterPro" id="IPR017938">
    <property type="entry name" value="Riboflavin_synthase-like_b-brl"/>
</dbReference>
<comment type="caution">
    <text evidence="4">The sequence shown here is derived from an EMBL/GenBank/DDBJ whole genome shotgun (WGS) entry which is preliminary data.</text>
</comment>
<feature type="domain" description="FAD-binding FR-type" evidence="3">
    <location>
        <begin position="222"/>
        <end position="320"/>
    </location>
</feature>
<dbReference type="EMBL" id="BOPV01000001">
    <property type="protein sequence ID" value="GIL39652.1"/>
    <property type="molecule type" value="Genomic_DNA"/>
</dbReference>
<dbReference type="SUPFAM" id="SSF52343">
    <property type="entry name" value="Ferredoxin reductase-like, C-terminal NADP-linked domain"/>
    <property type="match status" value="1"/>
</dbReference>
<dbReference type="InterPro" id="IPR011037">
    <property type="entry name" value="Pyrv_Knase-like_insert_dom_sf"/>
</dbReference>
<dbReference type="Proteomes" id="UP000681075">
    <property type="component" value="Unassembled WGS sequence"/>
</dbReference>
<sequence>MRVLNVSIGRVRTVQIAGEEVRTAYVKDPIAPPWTIGPDGVAGDERAVHPDKLYAFARTGYDYWRGELGGEGWADGFFGENLTLDQLDEEELRIGDVFAIGEQVQLEVVGARNPCLKLAWRLNQPRSFQRVFALSRHTGVYLGVLTPGAIEPHDVLRRVTHDPTMPSVADVADFIASHHPVPLQKLQRLLAFRRLSLTNRLLLSAKLHAAEQAADAVEDRWRGWRPFRIDRVVEEAPDIRSVYLRATDDAPLCQPRPGQFVNVRMPGVTRSWSLSAYAPVMNEYRLTVRRQTGAGSSWIHAATPGSTVELRAPTGNFALDTGCFRPVVLVAAGIGITPLLAMLQAHVARPRAPLIHLIYGARTPNDVAFRAELDAIAAAHENVRITYVYSRAGAAPSRITPDLVIETIAGLHVLLDGRRIDLPWFESDIYLCGPDRFCADLRDAFVARGANPDHLFSELFSAAATTASTVDVAEITFRRSGATATWRADEDLSLLELAESVGVQIDNECRAGTCLRCKSDLVAGGTTAELGDGTTLLCIARPAQASVVLDV</sequence>
<evidence type="ECO:0000259" key="2">
    <source>
        <dbReference type="PROSITE" id="PS51340"/>
    </source>
</evidence>
<dbReference type="InterPro" id="IPR001433">
    <property type="entry name" value="OxRdtase_FAD/NAD-bd"/>
</dbReference>
<accession>A0A8S8XC50</accession>
<dbReference type="PROSITE" id="PS51384">
    <property type="entry name" value="FAD_FR"/>
    <property type="match status" value="1"/>
</dbReference>
<dbReference type="PRINTS" id="PR00410">
    <property type="entry name" value="PHEHYDRXLASE"/>
</dbReference>
<dbReference type="PRINTS" id="PR00371">
    <property type="entry name" value="FPNCR"/>
</dbReference>
<feature type="domain" description="MOSC" evidence="2">
    <location>
        <begin position="28"/>
        <end position="159"/>
    </location>
</feature>
<dbReference type="InterPro" id="IPR001041">
    <property type="entry name" value="2Fe-2S_ferredoxin-type"/>
</dbReference>
<dbReference type="SUPFAM" id="SSF63380">
    <property type="entry name" value="Riboflavin synthase domain-like"/>
    <property type="match status" value="1"/>
</dbReference>
<protein>
    <submittedName>
        <fullName evidence="4">Sulfurase</fullName>
    </submittedName>
</protein>
<proteinExistence type="predicted"/>
<evidence type="ECO:0000313" key="5">
    <source>
        <dbReference type="Proteomes" id="UP000681075"/>
    </source>
</evidence>
<dbReference type="InterPro" id="IPR017927">
    <property type="entry name" value="FAD-bd_FR_type"/>
</dbReference>
<dbReference type="AlphaFoldDB" id="A0A8S8XC50"/>